<keyword evidence="3" id="KW-1185">Reference proteome</keyword>
<evidence type="ECO:0000313" key="3">
    <source>
        <dbReference type="Proteomes" id="UP000583929"/>
    </source>
</evidence>
<proteinExistence type="inferred from homology"/>
<protein>
    <submittedName>
        <fullName evidence="2">Uncharacterized protein</fullName>
    </submittedName>
</protein>
<comment type="similarity">
    <text evidence="1">Belongs to the short-chain dehydrogenases/reductases (SDR) family.</text>
</comment>
<dbReference type="Gene3D" id="3.40.50.720">
    <property type="entry name" value="NAD(P)-binding Rossmann-like Domain"/>
    <property type="match status" value="1"/>
</dbReference>
<comment type="caution">
    <text evidence="2">The sequence shown here is derived from an EMBL/GenBank/DDBJ whole genome shotgun (WGS) entry which is preliminary data.</text>
</comment>
<dbReference type="Pfam" id="PF00106">
    <property type="entry name" value="adh_short"/>
    <property type="match status" value="1"/>
</dbReference>
<dbReference type="InterPro" id="IPR002347">
    <property type="entry name" value="SDR_fam"/>
</dbReference>
<accession>A0A7J6I1T6</accession>
<dbReference type="InterPro" id="IPR036291">
    <property type="entry name" value="NAD(P)-bd_dom_sf"/>
</dbReference>
<dbReference type="SUPFAM" id="SSF51735">
    <property type="entry name" value="NAD(P)-binding Rossmann-fold domains"/>
    <property type="match status" value="1"/>
</dbReference>
<gene>
    <name evidence="2" type="ORF">G4B88_001560</name>
</gene>
<dbReference type="PRINTS" id="PR00081">
    <property type="entry name" value="GDHRDH"/>
</dbReference>
<sequence length="169" mass="18822">MELLEGKVAIVTGGARGIGEATVKLFAKHGAKVVIADVEDTAGKILAETLGSSVTFLHCDVSSEDDVENLIESTVSRYGQLDILFNNAGILGSQSKGRKSIMEFDADEFDCVMRVNVKGVALGMKHAARAMIRRGWRRMYYIHRQRRWSHGRARPARLYRLEARNSRVD</sequence>
<dbReference type="PANTHER" id="PTHR42820:SF1">
    <property type="entry name" value="SHORT-CHAIN DEHYDROGENASE_REDUCTASE FAMILY PROTEIN"/>
    <property type="match status" value="1"/>
</dbReference>
<dbReference type="AlphaFoldDB" id="A0A7J6I1T6"/>
<reference evidence="2 3" key="1">
    <citation type="journal article" date="2020" name="bioRxiv">
        <title>Sequence and annotation of 42 cannabis genomes reveals extensive copy number variation in cannabinoid synthesis and pathogen resistance genes.</title>
        <authorList>
            <person name="Mckernan K.J."/>
            <person name="Helbert Y."/>
            <person name="Kane L.T."/>
            <person name="Ebling H."/>
            <person name="Zhang L."/>
            <person name="Liu B."/>
            <person name="Eaton Z."/>
            <person name="Mclaughlin S."/>
            <person name="Kingan S."/>
            <person name="Baybayan P."/>
            <person name="Concepcion G."/>
            <person name="Jordan M."/>
            <person name="Riva A."/>
            <person name="Barbazuk W."/>
            <person name="Harkins T."/>
        </authorList>
    </citation>
    <scope>NUCLEOTIDE SEQUENCE [LARGE SCALE GENOMIC DNA]</scope>
    <source>
        <strain evidence="3">cv. Jamaican Lion 4</strain>
        <tissue evidence="2">Leaf</tissue>
    </source>
</reference>
<organism evidence="2 3">
    <name type="scientific">Cannabis sativa</name>
    <name type="common">Hemp</name>
    <name type="synonym">Marijuana</name>
    <dbReference type="NCBI Taxonomy" id="3483"/>
    <lineage>
        <taxon>Eukaryota</taxon>
        <taxon>Viridiplantae</taxon>
        <taxon>Streptophyta</taxon>
        <taxon>Embryophyta</taxon>
        <taxon>Tracheophyta</taxon>
        <taxon>Spermatophyta</taxon>
        <taxon>Magnoliopsida</taxon>
        <taxon>eudicotyledons</taxon>
        <taxon>Gunneridae</taxon>
        <taxon>Pentapetalae</taxon>
        <taxon>rosids</taxon>
        <taxon>fabids</taxon>
        <taxon>Rosales</taxon>
        <taxon>Cannabaceae</taxon>
        <taxon>Cannabis</taxon>
    </lineage>
</organism>
<dbReference type="Proteomes" id="UP000583929">
    <property type="component" value="Unassembled WGS sequence"/>
</dbReference>
<evidence type="ECO:0000256" key="1">
    <source>
        <dbReference type="ARBA" id="ARBA00006484"/>
    </source>
</evidence>
<name>A0A7J6I1T6_CANSA</name>
<dbReference type="PANTHER" id="PTHR42820">
    <property type="entry name" value="SHORT-CHAIN DEHYDROGENASE REDUCTASE"/>
    <property type="match status" value="1"/>
</dbReference>
<dbReference type="EMBL" id="JAATIQ010000012">
    <property type="protein sequence ID" value="KAF4401366.1"/>
    <property type="molecule type" value="Genomic_DNA"/>
</dbReference>
<evidence type="ECO:0000313" key="2">
    <source>
        <dbReference type="EMBL" id="KAF4401366.1"/>
    </source>
</evidence>